<dbReference type="AlphaFoldDB" id="A0A645C2F7"/>
<reference evidence="5" key="1">
    <citation type="submission" date="2019-08" db="EMBL/GenBank/DDBJ databases">
        <authorList>
            <person name="Kucharzyk K."/>
            <person name="Murdoch R.W."/>
            <person name="Higgins S."/>
            <person name="Loffler F."/>
        </authorList>
    </citation>
    <scope>NUCLEOTIDE SEQUENCE</scope>
</reference>
<evidence type="ECO:0000259" key="4">
    <source>
        <dbReference type="Pfam" id="PF18273"/>
    </source>
</evidence>
<comment type="caution">
    <text evidence="5">The sequence shown here is derived from an EMBL/GenBank/DDBJ whole genome shotgun (WGS) entry which is preliminary data.</text>
</comment>
<evidence type="ECO:0008006" key="6">
    <source>
        <dbReference type="Google" id="ProtNLM"/>
    </source>
</evidence>
<sequence length="295" mass="33886">MPRKKYYKKERLEEGQCATNWWAHDIFGHNQGANNCITELFGFKNAFSNPKPVELLKGVVNLSSITDDFYVLDFFSGSATAAHAVMELNANDANIEKNRGKRKYIMVQLPETIEKDKPAYKEGYYTIDEIGRARIDKAALKIKEETGADIDYGYKLYRLSQPSDKTLDKIVAFDPHEILILEDMTQSFEFGDVPGRYTILTTWMNMDGYGLTSKAGKIRLHQYEAYVIYDSLYIIDPGLATDDVMEMIKKVEDGSLNISRIVLYPYSIIFNVLHELKKNIANLRNNRNIVVVERY</sequence>
<dbReference type="InterPro" id="IPR002941">
    <property type="entry name" value="DNA_methylase_N4/N6"/>
</dbReference>
<protein>
    <recommendedName>
        <fullName evidence="6">DNA methylase N-4/N-6 domain-containing protein</fullName>
    </recommendedName>
</protein>
<proteinExistence type="predicted"/>
<keyword evidence="2" id="KW-0808">Transferase</keyword>
<gene>
    <name evidence="5" type="ORF">SDC9_118979</name>
</gene>
<dbReference type="InterPro" id="IPR041405">
    <property type="entry name" value="T3RM_EcoP15I_C"/>
</dbReference>
<feature type="domain" description="DNA methylase N-4/N-6" evidence="3">
    <location>
        <begin position="9"/>
        <end position="100"/>
    </location>
</feature>
<keyword evidence="1" id="KW-0489">Methyltransferase</keyword>
<dbReference type="GO" id="GO:0008170">
    <property type="term" value="F:N-methyltransferase activity"/>
    <property type="evidence" value="ECO:0007669"/>
    <property type="project" value="InterPro"/>
</dbReference>
<accession>A0A645C2F7</accession>
<evidence type="ECO:0000256" key="1">
    <source>
        <dbReference type="ARBA" id="ARBA00022603"/>
    </source>
</evidence>
<feature type="domain" description="Type III R-M EcoP15I C-terminal" evidence="4">
    <location>
        <begin position="196"/>
        <end position="289"/>
    </location>
</feature>
<evidence type="ECO:0000256" key="2">
    <source>
        <dbReference type="ARBA" id="ARBA00022679"/>
    </source>
</evidence>
<organism evidence="5">
    <name type="scientific">bioreactor metagenome</name>
    <dbReference type="NCBI Taxonomy" id="1076179"/>
    <lineage>
        <taxon>unclassified sequences</taxon>
        <taxon>metagenomes</taxon>
        <taxon>ecological metagenomes</taxon>
    </lineage>
</organism>
<dbReference type="GO" id="GO:0003677">
    <property type="term" value="F:DNA binding"/>
    <property type="evidence" value="ECO:0007669"/>
    <property type="project" value="InterPro"/>
</dbReference>
<evidence type="ECO:0000259" key="3">
    <source>
        <dbReference type="Pfam" id="PF01555"/>
    </source>
</evidence>
<name>A0A645C2F7_9ZZZZ</name>
<dbReference type="Gene3D" id="3.40.50.150">
    <property type="entry name" value="Vaccinia Virus protein VP39"/>
    <property type="match status" value="1"/>
</dbReference>
<dbReference type="EMBL" id="VSSQ01024473">
    <property type="protein sequence ID" value="MPM72006.1"/>
    <property type="molecule type" value="Genomic_DNA"/>
</dbReference>
<dbReference type="SUPFAM" id="SSF53335">
    <property type="entry name" value="S-adenosyl-L-methionine-dependent methyltransferases"/>
    <property type="match status" value="1"/>
</dbReference>
<dbReference type="Pfam" id="PF01555">
    <property type="entry name" value="N6_N4_Mtase"/>
    <property type="match status" value="1"/>
</dbReference>
<dbReference type="Pfam" id="PF18273">
    <property type="entry name" value="T3RM_EcoP15I_C"/>
    <property type="match status" value="1"/>
</dbReference>
<evidence type="ECO:0000313" key="5">
    <source>
        <dbReference type="EMBL" id="MPM72006.1"/>
    </source>
</evidence>
<dbReference type="InterPro" id="IPR029063">
    <property type="entry name" value="SAM-dependent_MTases_sf"/>
</dbReference>
<dbReference type="GO" id="GO:0032259">
    <property type="term" value="P:methylation"/>
    <property type="evidence" value="ECO:0007669"/>
    <property type="project" value="UniProtKB-KW"/>
</dbReference>